<dbReference type="Proteomes" id="UP001597347">
    <property type="component" value="Unassembled WGS sequence"/>
</dbReference>
<feature type="transmembrane region" description="Helical" evidence="1">
    <location>
        <begin position="309"/>
        <end position="329"/>
    </location>
</feature>
<accession>A0ABW4LAP7</accession>
<evidence type="ECO:0008006" key="4">
    <source>
        <dbReference type="Google" id="ProtNLM"/>
    </source>
</evidence>
<evidence type="ECO:0000256" key="1">
    <source>
        <dbReference type="SAM" id="Phobius"/>
    </source>
</evidence>
<evidence type="ECO:0000313" key="3">
    <source>
        <dbReference type="Proteomes" id="UP001597347"/>
    </source>
</evidence>
<keyword evidence="1" id="KW-0472">Membrane</keyword>
<keyword evidence="1" id="KW-0812">Transmembrane</keyword>
<feature type="transmembrane region" description="Helical" evidence="1">
    <location>
        <begin position="190"/>
        <end position="216"/>
    </location>
</feature>
<dbReference type="EMBL" id="JBHUEA010000003">
    <property type="protein sequence ID" value="MFD1720615.1"/>
    <property type="molecule type" value="Genomic_DNA"/>
</dbReference>
<evidence type="ECO:0000313" key="2">
    <source>
        <dbReference type="EMBL" id="MFD1720615.1"/>
    </source>
</evidence>
<reference evidence="3" key="1">
    <citation type="journal article" date="2019" name="Int. J. Syst. Evol. Microbiol.">
        <title>The Global Catalogue of Microorganisms (GCM) 10K type strain sequencing project: providing services to taxonomists for standard genome sequencing and annotation.</title>
        <authorList>
            <consortium name="The Broad Institute Genomics Platform"/>
            <consortium name="The Broad Institute Genome Sequencing Center for Infectious Disease"/>
            <person name="Wu L."/>
            <person name="Ma J."/>
        </authorList>
    </citation>
    <scope>NUCLEOTIDE SEQUENCE [LARGE SCALE GENOMIC DNA]</scope>
    <source>
        <strain evidence="3">CGMCC 1.12471</strain>
    </source>
</reference>
<dbReference type="RefSeq" id="WP_377932099.1">
    <property type="nucleotide sequence ID" value="NZ_JBHUEA010000003.1"/>
</dbReference>
<keyword evidence="1" id="KW-1133">Transmembrane helix</keyword>
<feature type="transmembrane region" description="Helical" evidence="1">
    <location>
        <begin position="99"/>
        <end position="123"/>
    </location>
</feature>
<keyword evidence="3" id="KW-1185">Reference proteome</keyword>
<feature type="transmembrane region" description="Helical" evidence="1">
    <location>
        <begin position="42"/>
        <end position="65"/>
    </location>
</feature>
<feature type="transmembrane region" description="Helical" evidence="1">
    <location>
        <begin position="336"/>
        <end position="353"/>
    </location>
</feature>
<organism evidence="2 3">
    <name type="scientific">Amnibacterium endophyticum</name>
    <dbReference type="NCBI Taxonomy" id="2109337"/>
    <lineage>
        <taxon>Bacteria</taxon>
        <taxon>Bacillati</taxon>
        <taxon>Actinomycetota</taxon>
        <taxon>Actinomycetes</taxon>
        <taxon>Micrococcales</taxon>
        <taxon>Microbacteriaceae</taxon>
        <taxon>Amnibacterium</taxon>
    </lineage>
</organism>
<feature type="transmembrane region" description="Helical" evidence="1">
    <location>
        <begin position="236"/>
        <end position="256"/>
    </location>
</feature>
<proteinExistence type="predicted"/>
<gene>
    <name evidence="2" type="ORF">ACFSBI_03565</name>
</gene>
<protein>
    <recommendedName>
        <fullName evidence="4">Glycosyltransferase RgtA/B/C/D-like domain-containing protein</fullName>
    </recommendedName>
</protein>
<feature type="transmembrane region" description="Helical" evidence="1">
    <location>
        <begin position="135"/>
        <end position="155"/>
    </location>
</feature>
<sequence length="395" mass="41700">MSLDAPVRDPLPTFQGRIHELHTPRARSRHARWPRDPAARMLARVLLSAPFLVVAVLGELGGGVADTPNALLLTRSLALPWDRFDPAWVGSLYPPITTVIAAAAPGGSLGLSVVGALAAGVLLHMLLEQMHRRGFSATSMAVLVLALAANPLYGYAATQSLQVFLGLGLFGLGFADLVRFTDERDTQSGFIAGITLMLAALSDASGIVYVLAAALAAPLLSMRSGYRVGRTFANTLVVLFPTMCAFGGVMLLEWIFAGDPLRVVRGIASIDGARLAIFEQMFTTPLGWLWLASLGGAWAMALITGRPQAVPLLLLLYSAVIGAYLLGLVPYSAAGTLYLIMALAAIGLIPAAPTGRLTVTVNLIALLVLADAWVQGFTRPVVVEWMEAVVAALAR</sequence>
<feature type="transmembrane region" description="Helical" evidence="1">
    <location>
        <begin position="277"/>
        <end position="303"/>
    </location>
</feature>
<name>A0ABW4LAP7_9MICO</name>
<comment type="caution">
    <text evidence="2">The sequence shown here is derived from an EMBL/GenBank/DDBJ whole genome shotgun (WGS) entry which is preliminary data.</text>
</comment>